<dbReference type="EMBL" id="UINC01152494">
    <property type="protein sequence ID" value="SVD46705.1"/>
    <property type="molecule type" value="Genomic_DNA"/>
</dbReference>
<feature type="non-terminal residue" evidence="2">
    <location>
        <position position="1"/>
    </location>
</feature>
<evidence type="ECO:0000313" key="2">
    <source>
        <dbReference type="EMBL" id="SVD46705.1"/>
    </source>
</evidence>
<feature type="region of interest" description="Disordered" evidence="1">
    <location>
        <begin position="89"/>
        <end position="113"/>
    </location>
</feature>
<sequence length="161" mass="18313">EWIEGAKKIDNAPIKIGFGTTVDPSKSGMRDSIDKAVERASERKRNKQVPWLKEVENEDARRIVRKMREDGTIEHSGVFLKDEQVNSVLSRKQKNKRKVPIQKKTSTQKKGSVEEWVIAEEKKSLKRKKNLANIAKIKNAQGEMKNANNAKGIGEHNRKVA</sequence>
<reference evidence="2" key="1">
    <citation type="submission" date="2018-05" db="EMBL/GenBank/DDBJ databases">
        <authorList>
            <person name="Lanie J.A."/>
            <person name="Ng W.-L."/>
            <person name="Kazmierczak K.M."/>
            <person name="Andrzejewski T.M."/>
            <person name="Davidsen T.M."/>
            <person name="Wayne K.J."/>
            <person name="Tettelin H."/>
            <person name="Glass J.I."/>
            <person name="Rusch D."/>
            <person name="Podicherti R."/>
            <person name="Tsui H.-C.T."/>
            <person name="Winkler M.E."/>
        </authorList>
    </citation>
    <scope>NUCLEOTIDE SEQUENCE</scope>
</reference>
<accession>A0A382VL01</accession>
<protein>
    <submittedName>
        <fullName evidence="2">Uncharacterized protein</fullName>
    </submittedName>
</protein>
<dbReference type="AlphaFoldDB" id="A0A382VL01"/>
<feature type="compositionally biased region" description="Basic residues" evidence="1">
    <location>
        <begin position="91"/>
        <end position="101"/>
    </location>
</feature>
<gene>
    <name evidence="2" type="ORF">METZ01_LOCUS399559</name>
</gene>
<feature type="region of interest" description="Disordered" evidence="1">
    <location>
        <begin position="139"/>
        <end position="161"/>
    </location>
</feature>
<name>A0A382VL01_9ZZZZ</name>
<organism evidence="2">
    <name type="scientific">marine metagenome</name>
    <dbReference type="NCBI Taxonomy" id="408172"/>
    <lineage>
        <taxon>unclassified sequences</taxon>
        <taxon>metagenomes</taxon>
        <taxon>ecological metagenomes</taxon>
    </lineage>
</organism>
<proteinExistence type="predicted"/>
<evidence type="ECO:0000256" key="1">
    <source>
        <dbReference type="SAM" id="MobiDB-lite"/>
    </source>
</evidence>